<evidence type="ECO:0000256" key="1">
    <source>
        <dbReference type="ARBA" id="ARBA00007074"/>
    </source>
</evidence>
<evidence type="ECO:0000256" key="5">
    <source>
        <dbReference type="SAM" id="MobiDB-lite"/>
    </source>
</evidence>
<keyword evidence="2" id="KW-0645">Protease</keyword>
<dbReference type="Pfam" id="PF00877">
    <property type="entry name" value="NLPC_P60"/>
    <property type="match status" value="1"/>
</dbReference>
<sequence>MDDPRRRLARTLGAGLVALLAGTLLASGIAPAAADPIVPPGASDAVTALAQANARAADATEASLDAAEQLRVRRGEADRTRREARDAREPADDARAERDVAFVDVDQISRAAYQGGQLDPLAALLGSESPQAYLERTTLLDTISTENQRYVQRFLDATAAAETAERDADARARDADRSAADAQRTADDAERRQDEADREVAAAEEALADADPATLAALRRGGTTKFPTNIPGSGIAIEALRVALTQQGKPYLWGATGPSTYDCSGLVQWAYRQVGVGLPRVSRQQALVGIPVSMQDARPGDLLFFNDPVTHVGFYVGDNKFLEAPQSGDVVKVSEVRSSLTGVRRILL</sequence>
<organism evidence="7 8">
    <name type="scientific">Actinomycetospora flava</name>
    <dbReference type="NCBI Taxonomy" id="3129232"/>
    <lineage>
        <taxon>Bacteria</taxon>
        <taxon>Bacillati</taxon>
        <taxon>Actinomycetota</taxon>
        <taxon>Actinomycetes</taxon>
        <taxon>Pseudonocardiales</taxon>
        <taxon>Pseudonocardiaceae</taxon>
        <taxon>Actinomycetospora</taxon>
    </lineage>
</organism>
<dbReference type="PANTHER" id="PTHR47359">
    <property type="entry name" value="PEPTIDOGLYCAN DL-ENDOPEPTIDASE CWLO"/>
    <property type="match status" value="1"/>
</dbReference>
<dbReference type="PANTHER" id="PTHR47359:SF3">
    <property type="entry name" value="NLP_P60 DOMAIN-CONTAINING PROTEIN-RELATED"/>
    <property type="match status" value="1"/>
</dbReference>
<dbReference type="SUPFAM" id="SSF54001">
    <property type="entry name" value="Cysteine proteinases"/>
    <property type="match status" value="1"/>
</dbReference>
<feature type="region of interest" description="Disordered" evidence="5">
    <location>
        <begin position="57"/>
        <end position="95"/>
    </location>
</feature>
<feature type="domain" description="NlpC/P60" evidence="6">
    <location>
        <begin position="233"/>
        <end position="348"/>
    </location>
</feature>
<evidence type="ECO:0000259" key="6">
    <source>
        <dbReference type="PROSITE" id="PS51935"/>
    </source>
</evidence>
<dbReference type="InterPro" id="IPR051794">
    <property type="entry name" value="PG_Endopeptidase_C40"/>
</dbReference>
<dbReference type="EMBL" id="JBBEGM010000004">
    <property type="protein sequence ID" value="MEJ2861875.1"/>
    <property type="molecule type" value="Genomic_DNA"/>
</dbReference>
<dbReference type="InterPro" id="IPR000064">
    <property type="entry name" value="NLP_P60_dom"/>
</dbReference>
<feature type="compositionally biased region" description="Basic and acidic residues" evidence="5">
    <location>
        <begin position="163"/>
        <end position="201"/>
    </location>
</feature>
<gene>
    <name evidence="7" type="ORF">WCD58_11955</name>
</gene>
<protein>
    <submittedName>
        <fullName evidence="7">C40 family peptidase</fullName>
    </submittedName>
</protein>
<evidence type="ECO:0000256" key="4">
    <source>
        <dbReference type="ARBA" id="ARBA00022807"/>
    </source>
</evidence>
<dbReference type="InterPro" id="IPR038765">
    <property type="entry name" value="Papain-like_cys_pep_sf"/>
</dbReference>
<evidence type="ECO:0000313" key="8">
    <source>
        <dbReference type="Proteomes" id="UP001369736"/>
    </source>
</evidence>
<comment type="similarity">
    <text evidence="1">Belongs to the peptidase C40 family.</text>
</comment>
<dbReference type="PROSITE" id="PS51935">
    <property type="entry name" value="NLPC_P60"/>
    <property type="match status" value="1"/>
</dbReference>
<evidence type="ECO:0000313" key="7">
    <source>
        <dbReference type="EMBL" id="MEJ2861875.1"/>
    </source>
</evidence>
<keyword evidence="8" id="KW-1185">Reference proteome</keyword>
<feature type="compositionally biased region" description="Basic and acidic residues" evidence="5">
    <location>
        <begin position="68"/>
        <end position="95"/>
    </location>
</feature>
<dbReference type="RefSeq" id="WP_337703013.1">
    <property type="nucleotide sequence ID" value="NZ_JBBEGM010000004.1"/>
</dbReference>
<dbReference type="PROSITE" id="PS51318">
    <property type="entry name" value="TAT"/>
    <property type="match status" value="1"/>
</dbReference>
<comment type="caution">
    <text evidence="7">The sequence shown here is derived from an EMBL/GenBank/DDBJ whole genome shotgun (WGS) entry which is preliminary data.</text>
</comment>
<proteinExistence type="inferred from homology"/>
<reference evidence="7 8" key="1">
    <citation type="submission" date="2024-03" db="EMBL/GenBank/DDBJ databases">
        <title>Actinomycetospora sp. OC33-EN07, a novel actinomycete isolated from wild orchid (Aerides multiflora).</title>
        <authorList>
            <person name="Suriyachadkun C."/>
        </authorList>
    </citation>
    <scope>NUCLEOTIDE SEQUENCE [LARGE SCALE GENOMIC DNA]</scope>
    <source>
        <strain evidence="7 8">OC33-EN07</strain>
    </source>
</reference>
<dbReference type="Proteomes" id="UP001369736">
    <property type="component" value="Unassembled WGS sequence"/>
</dbReference>
<evidence type="ECO:0000256" key="2">
    <source>
        <dbReference type="ARBA" id="ARBA00022670"/>
    </source>
</evidence>
<feature type="compositionally biased region" description="Low complexity" evidence="5">
    <location>
        <begin position="57"/>
        <end position="67"/>
    </location>
</feature>
<accession>A0ABU8M3E6</accession>
<dbReference type="Gene3D" id="3.90.1720.10">
    <property type="entry name" value="endopeptidase domain like (from Nostoc punctiforme)"/>
    <property type="match status" value="1"/>
</dbReference>
<keyword evidence="3" id="KW-0378">Hydrolase</keyword>
<keyword evidence="4" id="KW-0788">Thiol protease</keyword>
<dbReference type="InterPro" id="IPR006311">
    <property type="entry name" value="TAT_signal"/>
</dbReference>
<evidence type="ECO:0000256" key="3">
    <source>
        <dbReference type="ARBA" id="ARBA00022801"/>
    </source>
</evidence>
<feature type="region of interest" description="Disordered" evidence="5">
    <location>
        <begin position="163"/>
        <end position="205"/>
    </location>
</feature>
<name>A0ABU8M3E6_9PSEU</name>